<dbReference type="Proteomes" id="UP001293593">
    <property type="component" value="Unassembled WGS sequence"/>
</dbReference>
<accession>A0AAE1JU74</accession>
<dbReference type="Pfam" id="PF14389">
    <property type="entry name" value="Lzipper-MIP1"/>
    <property type="match status" value="1"/>
</dbReference>
<dbReference type="Pfam" id="PF04784">
    <property type="entry name" value="DUF547"/>
    <property type="match status" value="1"/>
</dbReference>
<evidence type="ECO:0000259" key="3">
    <source>
        <dbReference type="Pfam" id="PF14389"/>
    </source>
</evidence>
<dbReference type="InterPro" id="IPR025757">
    <property type="entry name" value="MIP1_Leuzipper"/>
</dbReference>
<evidence type="ECO:0000313" key="5">
    <source>
        <dbReference type="Proteomes" id="UP001293593"/>
    </source>
</evidence>
<evidence type="ECO:0000313" key="4">
    <source>
        <dbReference type="EMBL" id="KAK4276651.1"/>
    </source>
</evidence>
<feature type="region of interest" description="Disordered" evidence="1">
    <location>
        <begin position="133"/>
        <end position="184"/>
    </location>
</feature>
<gene>
    <name evidence="4" type="ORF">QN277_014777</name>
</gene>
<reference evidence="4" key="1">
    <citation type="submission" date="2023-10" db="EMBL/GenBank/DDBJ databases">
        <title>Chromosome-level genome of the transformable northern wattle, Acacia crassicarpa.</title>
        <authorList>
            <person name="Massaro I."/>
            <person name="Sinha N.R."/>
            <person name="Poethig S."/>
            <person name="Leichty A.R."/>
        </authorList>
    </citation>
    <scope>NUCLEOTIDE SEQUENCE</scope>
    <source>
        <strain evidence="4">Acra3RX</strain>
        <tissue evidence="4">Leaf</tissue>
    </source>
</reference>
<evidence type="ECO:0000256" key="1">
    <source>
        <dbReference type="SAM" id="MobiDB-lite"/>
    </source>
</evidence>
<feature type="domain" description="DUF547" evidence="2">
    <location>
        <begin position="343"/>
        <end position="473"/>
    </location>
</feature>
<name>A0AAE1JU74_9FABA</name>
<dbReference type="PANTHER" id="PTHR46248:SF9">
    <property type="entry name" value="EXPRESSED PROTEIN"/>
    <property type="match status" value="1"/>
</dbReference>
<comment type="caution">
    <text evidence="4">The sequence shown here is derived from an EMBL/GenBank/DDBJ whole genome shotgun (WGS) entry which is preliminary data.</text>
</comment>
<keyword evidence="5" id="KW-1185">Reference proteome</keyword>
<dbReference type="InterPro" id="IPR006869">
    <property type="entry name" value="DUF547"/>
</dbReference>
<dbReference type="EMBL" id="JAWXYG010000003">
    <property type="protein sequence ID" value="KAK4276651.1"/>
    <property type="molecule type" value="Genomic_DNA"/>
</dbReference>
<evidence type="ECO:0000259" key="2">
    <source>
        <dbReference type="Pfam" id="PF04784"/>
    </source>
</evidence>
<feature type="region of interest" description="Disordered" evidence="1">
    <location>
        <begin position="1"/>
        <end position="41"/>
    </location>
</feature>
<evidence type="ECO:0008006" key="6">
    <source>
        <dbReference type="Google" id="ProtNLM"/>
    </source>
</evidence>
<dbReference type="AlphaFoldDB" id="A0AAE1JU74"/>
<dbReference type="PANTHER" id="PTHR46248">
    <property type="entry name" value="EXPRESSED PROTEIN"/>
    <property type="match status" value="1"/>
</dbReference>
<protein>
    <recommendedName>
        <fullName evidence="6">Ternary complex factor MIP1 leucine-zipper domain-containing protein</fullName>
    </recommendedName>
</protein>
<feature type="domain" description="Ternary complex factor MIP1 leucine-zipper" evidence="3">
    <location>
        <begin position="35"/>
        <end position="116"/>
    </location>
</feature>
<feature type="region of interest" description="Disordered" evidence="1">
    <location>
        <begin position="218"/>
        <end position="241"/>
    </location>
</feature>
<proteinExistence type="predicted"/>
<organism evidence="4 5">
    <name type="scientific">Acacia crassicarpa</name>
    <name type="common">northern wattle</name>
    <dbReference type="NCBI Taxonomy" id="499986"/>
    <lineage>
        <taxon>Eukaryota</taxon>
        <taxon>Viridiplantae</taxon>
        <taxon>Streptophyta</taxon>
        <taxon>Embryophyta</taxon>
        <taxon>Tracheophyta</taxon>
        <taxon>Spermatophyta</taxon>
        <taxon>Magnoliopsida</taxon>
        <taxon>eudicotyledons</taxon>
        <taxon>Gunneridae</taxon>
        <taxon>Pentapetalae</taxon>
        <taxon>rosids</taxon>
        <taxon>fabids</taxon>
        <taxon>Fabales</taxon>
        <taxon>Fabaceae</taxon>
        <taxon>Caesalpinioideae</taxon>
        <taxon>mimosoid clade</taxon>
        <taxon>Acacieae</taxon>
        <taxon>Acacia</taxon>
    </lineage>
</organism>
<sequence length="551" mass="62249">MNTRVGTRLHPAKAPMTREKAEMQGRAATGGKTSSRDRKMALQQDVDKLKKKLRHEENIHRALERALNRPLGALPRLPPFLPPYILALLAEVAVLEEEIVRLEEQVVDLRQDMYEEAVLMSSSKRRMEHLTHSNHANSIGSLEPDKLKSTTNSAITLPGDKLGKENQSRSNFSKSSNKSKRPVQKTAIAKLPIHNKSVQKHRVLPMRQIYIPEERRNEKPVAEMINPSASEKSPGDENPNTISENIVKCLSSILLRMSSVKNTGPADDTSSLRNLKPLNSVEGEEPWDPYGICSEFGKRDIGPYKQLCAIEAKSFNPKRTANSLFLLSRLKLLLRKLASVSLENLNYQEKLAFWINIYNSCMMNVFIENGVPESPEMVVTLMRKATINVGGYMLSATTIEHCILRLPYHWKLAFSKGANKNHEITARSTFGLELTEPLVTFALSCGTWSSPAVRVYSASQVENELEVAKREYLQAAIGISTSKFAIPKLLSWYLLDFAKDLESLLDWICLQLPSELGKEAINFLEKRKTEPLSQFVQILPYEFTFRYLICT</sequence>